<feature type="region of interest" description="Disordered" evidence="6">
    <location>
        <begin position="408"/>
        <end position="496"/>
    </location>
</feature>
<dbReference type="PANTHER" id="PTHR42749">
    <property type="entry name" value="CELL SHAPE-DETERMINING PROTEIN MREB"/>
    <property type="match status" value="1"/>
</dbReference>
<keyword evidence="7" id="KW-0812">Transmembrane</keyword>
<protein>
    <submittedName>
        <fullName evidence="8">Hsp70 family protein</fullName>
    </submittedName>
</protein>
<dbReference type="PRINTS" id="PR00301">
    <property type="entry name" value="HEATSHOCK70"/>
</dbReference>
<evidence type="ECO:0000256" key="7">
    <source>
        <dbReference type="SAM" id="Phobius"/>
    </source>
</evidence>
<dbReference type="OrthoDB" id="9766019at2"/>
<dbReference type="Proteomes" id="UP000316639">
    <property type="component" value="Unassembled WGS sequence"/>
</dbReference>
<comment type="caution">
    <text evidence="8">The sequence shown here is derived from an EMBL/GenBank/DDBJ whole genome shotgun (WGS) entry which is preliminary data.</text>
</comment>
<dbReference type="InterPro" id="IPR018181">
    <property type="entry name" value="Heat_shock_70_CS"/>
</dbReference>
<evidence type="ECO:0000256" key="3">
    <source>
        <dbReference type="ARBA" id="ARBA00022840"/>
    </source>
</evidence>
<dbReference type="PROSITE" id="PS01036">
    <property type="entry name" value="HSP70_3"/>
    <property type="match status" value="1"/>
</dbReference>
<dbReference type="AlphaFoldDB" id="A0A563EI60"/>
<dbReference type="GO" id="GO:0005524">
    <property type="term" value="F:ATP binding"/>
    <property type="evidence" value="ECO:0007669"/>
    <property type="project" value="UniProtKB-KW"/>
</dbReference>
<evidence type="ECO:0000256" key="5">
    <source>
        <dbReference type="ARBA" id="ARBA00023186"/>
    </source>
</evidence>
<evidence type="ECO:0000256" key="1">
    <source>
        <dbReference type="ARBA" id="ARBA00007381"/>
    </source>
</evidence>
<dbReference type="Gene3D" id="3.90.640.10">
    <property type="entry name" value="Actin, Chain A, domain 4"/>
    <property type="match status" value="1"/>
</dbReference>
<accession>A0A563EI60</accession>
<keyword evidence="4" id="KW-0346">Stress response</keyword>
<keyword evidence="2" id="KW-0547">Nucleotide-binding</keyword>
<evidence type="ECO:0000256" key="4">
    <source>
        <dbReference type="ARBA" id="ARBA00023016"/>
    </source>
</evidence>
<keyword evidence="7" id="KW-1133">Transmembrane helix</keyword>
<dbReference type="Pfam" id="PF00012">
    <property type="entry name" value="HSP70"/>
    <property type="match status" value="1"/>
</dbReference>
<feature type="compositionally biased region" description="Low complexity" evidence="6">
    <location>
        <begin position="483"/>
        <end position="496"/>
    </location>
</feature>
<comment type="similarity">
    <text evidence="1">Belongs to the heat shock protein 70 family.</text>
</comment>
<keyword evidence="5" id="KW-0143">Chaperone</keyword>
<dbReference type="Gene3D" id="3.30.420.40">
    <property type="match status" value="2"/>
</dbReference>
<dbReference type="GO" id="GO:0140662">
    <property type="term" value="F:ATP-dependent protein folding chaperone"/>
    <property type="evidence" value="ECO:0007669"/>
    <property type="project" value="InterPro"/>
</dbReference>
<feature type="transmembrane region" description="Helical" evidence="7">
    <location>
        <begin position="379"/>
        <end position="399"/>
    </location>
</feature>
<organism evidence="8 9">
    <name type="scientific">Lentzea tibetensis</name>
    <dbReference type="NCBI Taxonomy" id="2591470"/>
    <lineage>
        <taxon>Bacteria</taxon>
        <taxon>Bacillati</taxon>
        <taxon>Actinomycetota</taxon>
        <taxon>Actinomycetes</taxon>
        <taxon>Pseudonocardiales</taxon>
        <taxon>Pseudonocardiaceae</taxon>
        <taxon>Lentzea</taxon>
    </lineage>
</organism>
<evidence type="ECO:0000256" key="6">
    <source>
        <dbReference type="SAM" id="MobiDB-lite"/>
    </source>
</evidence>
<feature type="compositionally biased region" description="Low complexity" evidence="6">
    <location>
        <begin position="457"/>
        <end position="476"/>
    </location>
</feature>
<keyword evidence="3" id="KW-0067">ATP-binding</keyword>
<feature type="compositionally biased region" description="Pro residues" evidence="6">
    <location>
        <begin position="443"/>
        <end position="456"/>
    </location>
</feature>
<evidence type="ECO:0000313" key="8">
    <source>
        <dbReference type="EMBL" id="TWP46285.1"/>
    </source>
</evidence>
<dbReference type="SUPFAM" id="SSF53067">
    <property type="entry name" value="Actin-like ATPase domain"/>
    <property type="match status" value="2"/>
</dbReference>
<dbReference type="InterPro" id="IPR013126">
    <property type="entry name" value="Hsp_70_fam"/>
</dbReference>
<gene>
    <name evidence="8" type="ORF">FKR81_36745</name>
</gene>
<dbReference type="EMBL" id="VOBR01000034">
    <property type="protein sequence ID" value="TWP46285.1"/>
    <property type="molecule type" value="Genomic_DNA"/>
</dbReference>
<keyword evidence="7" id="KW-0472">Membrane</keyword>
<keyword evidence="9" id="KW-1185">Reference proteome</keyword>
<dbReference type="InterPro" id="IPR043129">
    <property type="entry name" value="ATPase_NBD"/>
</dbReference>
<sequence>MSYQVGLDLGSTFTTVSTCQPDRAARLEVLAPSVVFQAADGAFLVGEDAERRALTDPGRVARQFKGRIGDPTPLRIGDAALTAEAIAARFSVRLLNSVAERSGGPATRVAMTHPASWGHYRLESLRTALSAYGLADALFVPEPQAAVRAHDALTRMDEGAAVAVYDLGGKTFDAAVVRKLAADRFVLAGPPEELEVGGLDFDEVVFQHVVEALRPGWDALDPTDPAVLTAVAELRRCCTAAKEMLSADTEVLIPVVLPGIATQDVRLGRAEFEAMIRPAVEETVAALDRALRSAGTPPHELAAVLLVGGSSRIPLVTQEVSAQLGRAVSPAPNGMVAIGAALEARGLEPEPDAVATAMWTRPPLPEAPKSLRPKRSWRALTPLVTAGVLALAVAGGLLANNVLTKKAGADAKPTAPTSTSVITETTTEPTPTTEYVPDQPTAPASPPRMNTPPPKPKTTQPTTWPTTTAPTTTKTTQPPPSTTKPTTSGTTKAGAP</sequence>
<evidence type="ECO:0000256" key="2">
    <source>
        <dbReference type="ARBA" id="ARBA00022741"/>
    </source>
</evidence>
<proteinExistence type="inferred from homology"/>
<name>A0A563EI60_9PSEU</name>
<feature type="compositionally biased region" description="Low complexity" evidence="6">
    <location>
        <begin position="414"/>
        <end position="434"/>
    </location>
</feature>
<evidence type="ECO:0000313" key="9">
    <source>
        <dbReference type="Proteomes" id="UP000316639"/>
    </source>
</evidence>
<dbReference type="PANTHER" id="PTHR42749:SF1">
    <property type="entry name" value="CELL SHAPE-DETERMINING PROTEIN MREB"/>
    <property type="match status" value="1"/>
</dbReference>
<reference evidence="8 9" key="1">
    <citation type="submission" date="2019-07" db="EMBL/GenBank/DDBJ databases">
        <title>Lentzea xizangensis sp. nov., isolated from Qinghai-Tibetan Plateau Soils.</title>
        <authorList>
            <person name="Huang J."/>
        </authorList>
    </citation>
    <scope>NUCLEOTIDE SEQUENCE [LARGE SCALE GENOMIC DNA]</scope>
    <source>
        <strain evidence="8 9">FXJ1.1311</strain>
    </source>
</reference>